<dbReference type="Gene3D" id="1.10.10.2910">
    <property type="match status" value="1"/>
</dbReference>
<dbReference type="Proteomes" id="UP000195141">
    <property type="component" value="Chromosome"/>
</dbReference>
<gene>
    <name evidence="3" type="ORF">A5888_001935</name>
    <name evidence="2" type="ORF">A5888_002879</name>
</gene>
<dbReference type="EMBL" id="NGMM01000005">
    <property type="protein sequence ID" value="OTP13401.1"/>
    <property type="molecule type" value="Genomic_DNA"/>
</dbReference>
<dbReference type="Pfam" id="PF06114">
    <property type="entry name" value="Peptidase_M78"/>
    <property type="match status" value="1"/>
</dbReference>
<evidence type="ECO:0000313" key="4">
    <source>
        <dbReference type="Proteomes" id="UP000195141"/>
    </source>
</evidence>
<evidence type="ECO:0000313" key="3">
    <source>
        <dbReference type="EMBL" id="WYJ90207.1"/>
    </source>
</evidence>
<protein>
    <recommendedName>
        <fullName evidence="1">IrrE N-terminal-like domain-containing protein</fullName>
    </recommendedName>
</protein>
<reference evidence="3" key="2">
    <citation type="submission" date="2017-05" db="EMBL/GenBank/DDBJ databases">
        <authorList>
            <consortium name="The Broad Institute Genomics Platform"/>
            <consortium name="The Broad Institute Genomic Center for Infectious Diseases"/>
            <person name="Earl A."/>
            <person name="Manson A."/>
            <person name="Schwartman J."/>
            <person name="Gilmore M."/>
            <person name="Abouelleil A."/>
            <person name="Cao P."/>
            <person name="Chapman S."/>
            <person name="Cusick C."/>
            <person name="Shea T."/>
            <person name="Young S."/>
            <person name="Neafsey D."/>
            <person name="Nusbaum C."/>
            <person name="Birren B."/>
        </authorList>
    </citation>
    <scope>NUCLEOTIDE SEQUENCE</scope>
    <source>
        <strain evidence="3">9E7_DIV0242</strain>
    </source>
</reference>
<reference evidence="3" key="3">
    <citation type="submission" date="2024-03" db="EMBL/GenBank/DDBJ databases">
        <title>The Genome Sequence of Enterococcus sp. DIV0242b.</title>
        <authorList>
            <consortium name="The Broad Institute Genomics Platform"/>
            <consortium name="The Broad Institute Microbial Omics Core"/>
            <consortium name="The Broad Institute Genomic Center for Infectious Diseases"/>
            <person name="Earl A."/>
            <person name="Manson A."/>
            <person name="Gilmore M."/>
            <person name="Schwartman J."/>
            <person name="Shea T."/>
            <person name="Abouelleil A."/>
            <person name="Cao P."/>
            <person name="Chapman S."/>
            <person name="Cusick C."/>
            <person name="Young S."/>
            <person name="Neafsey D."/>
            <person name="Nusbaum C."/>
            <person name="Birren B."/>
        </authorList>
    </citation>
    <scope>NUCLEOTIDE SEQUENCE</scope>
    <source>
        <strain evidence="3">9E7_DIV0242</strain>
    </source>
</reference>
<name>A0A242K3B9_9ENTE</name>
<dbReference type="OrthoDB" id="9816277at2"/>
<dbReference type="AlphaFoldDB" id="A0A242K3B9"/>
<dbReference type="RefSeq" id="WP_086349906.1">
    <property type="nucleotide sequence ID" value="NZ_CP147247.1"/>
</dbReference>
<keyword evidence="4" id="KW-1185">Reference proteome</keyword>
<sequence length="158" mass="18387">MEIVDLIRSLKKKFGTTDPFVLCEYLNIEVKYVDFLDNPRGRYDTILGDKIIFLSNKIKDSNDRFFICGHELGHGILHSDIASYYSLNSHSKSKTEREANQFSSLLIKELYFEDHDQYPSTVNELSSLYGLPEEYFYFLKTEKAEQCSNTDQLNAPLF</sequence>
<evidence type="ECO:0000313" key="2">
    <source>
        <dbReference type="EMBL" id="OTP13401.1"/>
    </source>
</evidence>
<proteinExistence type="predicted"/>
<accession>A0A242K3B9</accession>
<dbReference type="InterPro" id="IPR010359">
    <property type="entry name" value="IrrE_HExxH"/>
</dbReference>
<dbReference type="EMBL" id="CP147247">
    <property type="protein sequence ID" value="WYJ90207.1"/>
    <property type="molecule type" value="Genomic_DNA"/>
</dbReference>
<feature type="domain" description="IrrE N-terminal-like" evidence="1">
    <location>
        <begin position="23"/>
        <end position="135"/>
    </location>
</feature>
<organism evidence="2">
    <name type="scientific">Candidatus Enterococcus clewellii</name>
    <dbReference type="NCBI Taxonomy" id="1834193"/>
    <lineage>
        <taxon>Bacteria</taxon>
        <taxon>Bacillati</taxon>
        <taxon>Bacillota</taxon>
        <taxon>Bacilli</taxon>
        <taxon>Lactobacillales</taxon>
        <taxon>Enterococcaceae</taxon>
        <taxon>Enterococcus</taxon>
    </lineage>
</organism>
<reference evidence="2" key="1">
    <citation type="submission" date="2017-05" db="EMBL/GenBank/DDBJ databases">
        <title>The Genome Sequence of Enterococcus sp. 9E7_DIV0242.</title>
        <authorList>
            <consortium name="The Broad Institute Genomics Platform"/>
            <consortium name="The Broad Institute Genomic Center for Infectious Diseases"/>
            <person name="Earl A."/>
            <person name="Manson A."/>
            <person name="Schwartman J."/>
            <person name="Gilmore M."/>
            <person name="Abouelleil A."/>
            <person name="Cao P."/>
            <person name="Chapman S."/>
            <person name="Cusick C."/>
            <person name="Shea T."/>
            <person name="Young S."/>
            <person name="Neafsey D."/>
            <person name="Nusbaum C."/>
            <person name="Birren B."/>
        </authorList>
    </citation>
    <scope>NUCLEOTIDE SEQUENCE [LARGE SCALE GENOMIC DNA]</scope>
    <source>
        <strain evidence="2">9E7_DIV0242</strain>
    </source>
</reference>
<evidence type="ECO:0000259" key="1">
    <source>
        <dbReference type="Pfam" id="PF06114"/>
    </source>
</evidence>